<evidence type="ECO:0000256" key="13">
    <source>
        <dbReference type="ARBA" id="ARBA00023152"/>
    </source>
</evidence>
<dbReference type="FunFam" id="3.20.20.60:FF:000025">
    <property type="entry name" value="Pyruvate kinase"/>
    <property type="match status" value="1"/>
</dbReference>
<dbReference type="InterPro" id="IPR011037">
    <property type="entry name" value="Pyrv_Knase-like_insert_dom_sf"/>
</dbReference>
<evidence type="ECO:0000256" key="6">
    <source>
        <dbReference type="ARBA" id="ARBA00018587"/>
    </source>
</evidence>
<dbReference type="GO" id="GO:0004743">
    <property type="term" value="F:pyruvate kinase activity"/>
    <property type="evidence" value="ECO:0007669"/>
    <property type="project" value="UniProtKB-UniRule"/>
</dbReference>
<dbReference type="InterPro" id="IPR015795">
    <property type="entry name" value="Pyrv_Knase_C"/>
</dbReference>
<comment type="catalytic activity">
    <reaction evidence="16">
        <text>pyruvate + ATP = phosphoenolpyruvate + ADP + H(+)</text>
        <dbReference type="Rhea" id="RHEA:18157"/>
        <dbReference type="ChEBI" id="CHEBI:15361"/>
        <dbReference type="ChEBI" id="CHEBI:15378"/>
        <dbReference type="ChEBI" id="CHEBI:30616"/>
        <dbReference type="ChEBI" id="CHEBI:58702"/>
        <dbReference type="ChEBI" id="CHEBI:456216"/>
        <dbReference type="EC" id="2.7.1.40"/>
    </reaction>
</comment>
<keyword evidence="10 16" id="KW-0418">Kinase</keyword>
<feature type="domain" description="Pyruvate kinase C-terminal" evidence="18">
    <location>
        <begin position="364"/>
        <end position="474"/>
    </location>
</feature>
<keyword evidence="12 16" id="KW-0460">Magnesium</keyword>
<dbReference type="Pfam" id="PF00224">
    <property type="entry name" value="PK"/>
    <property type="match status" value="1"/>
</dbReference>
<dbReference type="InterPro" id="IPR040442">
    <property type="entry name" value="Pyrv_kinase-like_dom_sf"/>
</dbReference>
<evidence type="ECO:0000256" key="15">
    <source>
        <dbReference type="NCBIfam" id="TIGR01064"/>
    </source>
</evidence>
<accession>A0A239LXN3</accession>
<dbReference type="SUPFAM" id="SSF51621">
    <property type="entry name" value="Phosphoenolpyruvate/pyruvate domain"/>
    <property type="match status" value="1"/>
</dbReference>
<keyword evidence="20" id="KW-1185">Reference proteome</keyword>
<dbReference type="InterPro" id="IPR036918">
    <property type="entry name" value="Pyrv_Knase_C_sf"/>
</dbReference>
<dbReference type="UniPathway" id="UPA00109">
    <property type="reaction ID" value="UER00188"/>
</dbReference>
<dbReference type="GO" id="GO:0000287">
    <property type="term" value="F:magnesium ion binding"/>
    <property type="evidence" value="ECO:0007669"/>
    <property type="project" value="UniProtKB-UniRule"/>
</dbReference>
<dbReference type="SUPFAM" id="SSF50800">
    <property type="entry name" value="PK beta-barrel domain-like"/>
    <property type="match status" value="1"/>
</dbReference>
<comment type="similarity">
    <text evidence="4 16">Belongs to the pyruvate kinase family.</text>
</comment>
<comment type="cofactor">
    <cofactor evidence="2">
        <name>K(+)</name>
        <dbReference type="ChEBI" id="CHEBI:29103"/>
    </cofactor>
</comment>
<evidence type="ECO:0000256" key="9">
    <source>
        <dbReference type="ARBA" id="ARBA00022741"/>
    </source>
</evidence>
<gene>
    <name evidence="19" type="ORF">SAMN05421640_3489</name>
</gene>
<dbReference type="InterPro" id="IPR015813">
    <property type="entry name" value="Pyrv/PenolPyrv_kinase-like_dom"/>
</dbReference>
<evidence type="ECO:0000256" key="3">
    <source>
        <dbReference type="ARBA" id="ARBA00004997"/>
    </source>
</evidence>
<dbReference type="PANTHER" id="PTHR11817">
    <property type="entry name" value="PYRUVATE KINASE"/>
    <property type="match status" value="1"/>
</dbReference>
<proteinExistence type="inferred from homology"/>
<dbReference type="Gene3D" id="2.40.33.10">
    <property type="entry name" value="PK beta-barrel domain-like"/>
    <property type="match status" value="1"/>
</dbReference>
<dbReference type="SUPFAM" id="SSF52935">
    <property type="entry name" value="PK C-terminal domain-like"/>
    <property type="match status" value="1"/>
</dbReference>
<dbReference type="NCBIfam" id="NF004978">
    <property type="entry name" value="PRK06354.1"/>
    <property type="match status" value="1"/>
</dbReference>
<dbReference type="GO" id="GO:0030955">
    <property type="term" value="F:potassium ion binding"/>
    <property type="evidence" value="ECO:0007669"/>
    <property type="project" value="UniProtKB-UniRule"/>
</dbReference>
<dbReference type="Gene3D" id="3.40.1380.20">
    <property type="entry name" value="Pyruvate kinase, C-terminal domain"/>
    <property type="match status" value="1"/>
</dbReference>
<evidence type="ECO:0000256" key="4">
    <source>
        <dbReference type="ARBA" id="ARBA00008663"/>
    </source>
</evidence>
<dbReference type="EC" id="2.7.1.40" evidence="5 15"/>
<dbReference type="Pfam" id="PF02887">
    <property type="entry name" value="PK_C"/>
    <property type="match status" value="1"/>
</dbReference>
<comment type="pathway">
    <text evidence="3 16">Carbohydrate degradation; glycolysis; pyruvate from D-glyceraldehyde 3-phosphate: step 5/5.</text>
</comment>
<dbReference type="InterPro" id="IPR015793">
    <property type="entry name" value="Pyrv_Knase_brl"/>
</dbReference>
<evidence type="ECO:0000256" key="2">
    <source>
        <dbReference type="ARBA" id="ARBA00001958"/>
    </source>
</evidence>
<keyword evidence="7 16" id="KW-0808">Transferase</keyword>
<feature type="domain" description="Pyruvate kinase barrel" evidence="17">
    <location>
        <begin position="8"/>
        <end position="328"/>
    </location>
</feature>
<sequence>MNTPSINKRTKIVATIGPASNNKETITELAKAGANVLRLNFSHGSHEDHVKVIKYIHQVNTETELNLATLQDLQGPKIRVGMVKDNGVTIQDGQKLVISTEDLEGTSERVSTVYKEIVSDVKAGDTILIDDGNLELKTISVSKNEVVTEVVHGGVLKSRKGINLPDTVVSAPCLTEKDLEDLQFGLEQNVDWVALSFVRKPDDIRELRSIIEKAGKKTKIVAKIEKPEALKNIDEIIDESDGIMVARGDLGVEIAMHDVPLWQKKIVEKCNMAAKPVIIATQMMESMIENPRPTRAETNDVANAVMDGADALMLSAESAAGKFPVEAVLAMSETIMAVEAEANSIYNKYYDKQFESSTRMNDLLIRAACRLAENTSARALVCMTKSGYTGFRTAMHRSKSEVYLFTNNEKLLRQMNLVWGVKTFYFDTMDNIDITLEQIEQKLVATGHLKKDDIFINTASMPQHWQGHTNMMKIQVVE</sequence>
<evidence type="ECO:0000256" key="8">
    <source>
        <dbReference type="ARBA" id="ARBA00022723"/>
    </source>
</evidence>
<name>A0A239LXN3_EKHLU</name>
<dbReference type="InterPro" id="IPR015806">
    <property type="entry name" value="Pyrv_Knase_insert_dom_sf"/>
</dbReference>
<evidence type="ECO:0000256" key="11">
    <source>
        <dbReference type="ARBA" id="ARBA00022840"/>
    </source>
</evidence>
<dbReference type="Proteomes" id="UP000198393">
    <property type="component" value="Unassembled WGS sequence"/>
</dbReference>
<dbReference type="GO" id="GO:0016301">
    <property type="term" value="F:kinase activity"/>
    <property type="evidence" value="ECO:0007669"/>
    <property type="project" value="UniProtKB-KW"/>
</dbReference>
<evidence type="ECO:0000256" key="14">
    <source>
        <dbReference type="ARBA" id="ARBA00023317"/>
    </source>
</evidence>
<comment type="cofactor">
    <cofactor evidence="1">
        <name>Mg(2+)</name>
        <dbReference type="ChEBI" id="CHEBI:18420"/>
    </cofactor>
</comment>
<dbReference type="InterPro" id="IPR001697">
    <property type="entry name" value="Pyr_Knase"/>
</dbReference>
<keyword evidence="8" id="KW-0479">Metal-binding</keyword>
<dbReference type="NCBIfam" id="TIGR01064">
    <property type="entry name" value="pyruv_kin"/>
    <property type="match status" value="1"/>
</dbReference>
<protein>
    <recommendedName>
        <fullName evidence="6 15">Pyruvate kinase</fullName>
        <ecNumber evidence="5 15">2.7.1.40</ecNumber>
    </recommendedName>
</protein>
<dbReference type="FunFam" id="2.40.33.10:FF:000001">
    <property type="entry name" value="Pyruvate kinase"/>
    <property type="match status" value="1"/>
</dbReference>
<evidence type="ECO:0000259" key="18">
    <source>
        <dbReference type="Pfam" id="PF02887"/>
    </source>
</evidence>
<keyword evidence="9" id="KW-0547">Nucleotide-binding</keyword>
<reference evidence="19 20" key="1">
    <citation type="submission" date="2017-06" db="EMBL/GenBank/DDBJ databases">
        <authorList>
            <person name="Kim H.J."/>
            <person name="Triplett B.A."/>
        </authorList>
    </citation>
    <scope>NUCLEOTIDE SEQUENCE [LARGE SCALE GENOMIC DNA]</scope>
    <source>
        <strain evidence="19 20">DSM 19307</strain>
    </source>
</reference>
<keyword evidence="11" id="KW-0067">ATP-binding</keyword>
<evidence type="ECO:0000313" key="19">
    <source>
        <dbReference type="EMBL" id="SNT35427.1"/>
    </source>
</evidence>
<evidence type="ECO:0000256" key="1">
    <source>
        <dbReference type="ARBA" id="ARBA00001946"/>
    </source>
</evidence>
<dbReference type="AlphaFoldDB" id="A0A239LXN3"/>
<evidence type="ECO:0000259" key="17">
    <source>
        <dbReference type="Pfam" id="PF00224"/>
    </source>
</evidence>
<dbReference type="EMBL" id="FZPD01000006">
    <property type="protein sequence ID" value="SNT35427.1"/>
    <property type="molecule type" value="Genomic_DNA"/>
</dbReference>
<dbReference type="RefSeq" id="WP_089358161.1">
    <property type="nucleotide sequence ID" value="NZ_FZPD01000006.1"/>
</dbReference>
<organism evidence="19 20">
    <name type="scientific">Ekhidna lutea</name>
    <dbReference type="NCBI Taxonomy" id="447679"/>
    <lineage>
        <taxon>Bacteria</taxon>
        <taxon>Pseudomonadati</taxon>
        <taxon>Bacteroidota</taxon>
        <taxon>Cytophagia</taxon>
        <taxon>Cytophagales</taxon>
        <taxon>Reichenbachiellaceae</taxon>
        <taxon>Ekhidna</taxon>
    </lineage>
</organism>
<dbReference type="NCBIfam" id="NF004491">
    <property type="entry name" value="PRK05826.1"/>
    <property type="match status" value="1"/>
</dbReference>
<evidence type="ECO:0000256" key="5">
    <source>
        <dbReference type="ARBA" id="ARBA00012142"/>
    </source>
</evidence>
<dbReference type="Gene3D" id="3.20.20.60">
    <property type="entry name" value="Phosphoenolpyruvate-binding domains"/>
    <property type="match status" value="1"/>
</dbReference>
<evidence type="ECO:0000256" key="10">
    <source>
        <dbReference type="ARBA" id="ARBA00022777"/>
    </source>
</evidence>
<evidence type="ECO:0000256" key="16">
    <source>
        <dbReference type="RuleBase" id="RU000504"/>
    </source>
</evidence>
<dbReference type="GO" id="GO:0005524">
    <property type="term" value="F:ATP binding"/>
    <property type="evidence" value="ECO:0007669"/>
    <property type="project" value="UniProtKB-KW"/>
</dbReference>
<evidence type="ECO:0000256" key="12">
    <source>
        <dbReference type="ARBA" id="ARBA00022842"/>
    </source>
</evidence>
<keyword evidence="13 16" id="KW-0324">Glycolysis</keyword>
<evidence type="ECO:0000256" key="7">
    <source>
        <dbReference type="ARBA" id="ARBA00022679"/>
    </source>
</evidence>
<dbReference type="OrthoDB" id="9812123at2"/>
<evidence type="ECO:0000313" key="20">
    <source>
        <dbReference type="Proteomes" id="UP000198393"/>
    </source>
</evidence>
<dbReference type="PRINTS" id="PR01050">
    <property type="entry name" value="PYRUVTKNASE"/>
</dbReference>
<keyword evidence="14 19" id="KW-0670">Pyruvate</keyword>